<name>A0A1L3EY63_9GAMM</name>
<evidence type="ECO:0000256" key="1">
    <source>
        <dbReference type="ARBA" id="ARBA00004370"/>
    </source>
</evidence>
<dbReference type="PANTHER" id="PTHR35603">
    <property type="match status" value="1"/>
</dbReference>
<dbReference type="Proteomes" id="UP000182987">
    <property type="component" value="Chromosome"/>
</dbReference>
<dbReference type="InterPro" id="IPR051407">
    <property type="entry name" value="Bact_OM_lipoprot/Surf_antigen"/>
</dbReference>
<proteinExistence type="predicted"/>
<evidence type="ECO:0000256" key="3">
    <source>
        <dbReference type="SAM" id="SignalP"/>
    </source>
</evidence>
<reference evidence="6" key="1">
    <citation type="submission" date="2016-09" db="EMBL/GenBank/DDBJ databases">
        <authorList>
            <person name="Lysoe E."/>
        </authorList>
    </citation>
    <scope>NUCLEOTIDE SEQUENCE [LARGE SCALE GENOMIC DNA]</scope>
    <source>
        <strain evidence="6">LJ96T</strain>
    </source>
</reference>
<dbReference type="STRING" id="1440763.BJI69_20295"/>
<evidence type="ECO:0000256" key="2">
    <source>
        <dbReference type="ARBA" id="ARBA00023136"/>
    </source>
</evidence>
<dbReference type="Pfam" id="PF05433">
    <property type="entry name" value="Rick_17kDa_Anti"/>
    <property type="match status" value="1"/>
</dbReference>
<accession>A0A1L3EY63</accession>
<evidence type="ECO:0000259" key="4">
    <source>
        <dbReference type="Pfam" id="PF05433"/>
    </source>
</evidence>
<keyword evidence="6" id="KW-1185">Reference proteome</keyword>
<protein>
    <recommendedName>
        <fullName evidence="4">Glycine zipper 2TM domain-containing protein</fullName>
    </recommendedName>
</protein>
<keyword evidence="3" id="KW-0732">Signal</keyword>
<feature type="domain" description="Glycine zipper 2TM" evidence="4">
    <location>
        <begin position="60"/>
        <end position="101"/>
    </location>
</feature>
<dbReference type="GO" id="GO:0019867">
    <property type="term" value="C:outer membrane"/>
    <property type="evidence" value="ECO:0007669"/>
    <property type="project" value="InterPro"/>
</dbReference>
<feature type="signal peptide" evidence="3">
    <location>
        <begin position="1"/>
        <end position="25"/>
    </location>
</feature>
<dbReference type="PANTHER" id="PTHR35603:SF2">
    <property type="entry name" value="OUTER MEMBRANE LIPOPROTEIN"/>
    <property type="match status" value="1"/>
</dbReference>
<dbReference type="EMBL" id="CP017480">
    <property type="protein sequence ID" value="APG06009.1"/>
    <property type="molecule type" value="Genomic_DNA"/>
</dbReference>
<dbReference type="KEGG" id="lrz:BJI69_20295"/>
<feature type="chain" id="PRO_5009853263" description="Glycine zipper 2TM domain-containing protein" evidence="3">
    <location>
        <begin position="26"/>
        <end position="149"/>
    </location>
</feature>
<dbReference type="OrthoDB" id="5954980at2"/>
<comment type="subcellular location">
    <subcellularLocation>
        <location evidence="1">Membrane</location>
    </subcellularLocation>
</comment>
<evidence type="ECO:0000313" key="6">
    <source>
        <dbReference type="Proteomes" id="UP000182987"/>
    </source>
</evidence>
<dbReference type="InterPro" id="IPR008816">
    <property type="entry name" value="Gly_zipper_2TM_dom"/>
</dbReference>
<sequence length="149" mass="14763">MNFKTVLGVPLAALLATAAVAPASAATIKQPDGIYVRCDQCGVVQSIERNVTQGRDHGTAGAVIGAIAGGVLGNQVGRGNGRKVATVAGAVGGGFAGNAIGKGGGSESYTLRLKMGGGGYTNVQVADASAIREGDIVVVDDKGNIQRVQ</sequence>
<keyword evidence="2" id="KW-0472">Membrane</keyword>
<evidence type="ECO:0000313" key="5">
    <source>
        <dbReference type="EMBL" id="APG06009.1"/>
    </source>
</evidence>
<dbReference type="AlphaFoldDB" id="A0A1L3EY63"/>
<gene>
    <name evidence="5" type="ORF">BJI69_20295</name>
</gene>
<organism evidence="5 6">
    <name type="scientific">Luteibacter rhizovicinus DSM 16549</name>
    <dbReference type="NCBI Taxonomy" id="1440763"/>
    <lineage>
        <taxon>Bacteria</taxon>
        <taxon>Pseudomonadati</taxon>
        <taxon>Pseudomonadota</taxon>
        <taxon>Gammaproteobacteria</taxon>
        <taxon>Lysobacterales</taxon>
        <taxon>Rhodanobacteraceae</taxon>
        <taxon>Luteibacter</taxon>
    </lineage>
</organism>
<dbReference type="RefSeq" id="WP_046969229.1">
    <property type="nucleotide sequence ID" value="NZ_CP017480.1"/>
</dbReference>